<dbReference type="PANTHER" id="PTHR44196:SF1">
    <property type="entry name" value="DEHYDROGENASE_REDUCTASE SDR FAMILY MEMBER 7B"/>
    <property type="match status" value="1"/>
</dbReference>
<reference evidence="4" key="2">
    <citation type="submission" date="2020-09" db="EMBL/GenBank/DDBJ databases">
        <authorList>
            <person name="Sun Q."/>
            <person name="Zhou Y."/>
        </authorList>
    </citation>
    <scope>NUCLEOTIDE SEQUENCE</scope>
    <source>
        <strain evidence="4">CGMCC 4.7201</strain>
    </source>
</reference>
<name>A0A917ZSG4_9ACTN</name>
<dbReference type="InterPro" id="IPR002347">
    <property type="entry name" value="SDR_fam"/>
</dbReference>
<protein>
    <submittedName>
        <fullName evidence="4">Oxidoreductase</fullName>
    </submittedName>
</protein>
<keyword evidence="2" id="KW-0560">Oxidoreductase</keyword>
<organism evidence="4 5">
    <name type="scientific">Wenjunlia tyrosinilytica</name>
    <dbReference type="NCBI Taxonomy" id="1544741"/>
    <lineage>
        <taxon>Bacteria</taxon>
        <taxon>Bacillati</taxon>
        <taxon>Actinomycetota</taxon>
        <taxon>Actinomycetes</taxon>
        <taxon>Kitasatosporales</taxon>
        <taxon>Streptomycetaceae</taxon>
        <taxon>Wenjunlia</taxon>
    </lineage>
</organism>
<comment type="caution">
    <text evidence="4">The sequence shown here is derived from an EMBL/GenBank/DDBJ whole genome shotgun (WGS) entry which is preliminary data.</text>
</comment>
<dbReference type="PRINTS" id="PR00080">
    <property type="entry name" value="SDRFAMILY"/>
</dbReference>
<dbReference type="PRINTS" id="PR00081">
    <property type="entry name" value="GDHRDH"/>
</dbReference>
<gene>
    <name evidence="4" type="ORF">GCM10012280_33340</name>
</gene>
<comment type="similarity">
    <text evidence="1 3">Belongs to the short-chain dehydrogenases/reductases (SDR) family.</text>
</comment>
<dbReference type="EMBL" id="BMMS01000013">
    <property type="protein sequence ID" value="GGO89638.1"/>
    <property type="molecule type" value="Genomic_DNA"/>
</dbReference>
<reference evidence="4" key="1">
    <citation type="journal article" date="2014" name="Int. J. Syst. Evol. Microbiol.">
        <title>Complete genome sequence of Corynebacterium casei LMG S-19264T (=DSM 44701T), isolated from a smear-ripened cheese.</title>
        <authorList>
            <consortium name="US DOE Joint Genome Institute (JGI-PGF)"/>
            <person name="Walter F."/>
            <person name="Albersmeier A."/>
            <person name="Kalinowski J."/>
            <person name="Ruckert C."/>
        </authorList>
    </citation>
    <scope>NUCLEOTIDE SEQUENCE</scope>
    <source>
        <strain evidence="4">CGMCC 4.7201</strain>
    </source>
</reference>
<dbReference type="Pfam" id="PF00106">
    <property type="entry name" value="adh_short"/>
    <property type="match status" value="1"/>
</dbReference>
<dbReference type="PROSITE" id="PS00061">
    <property type="entry name" value="ADH_SHORT"/>
    <property type="match status" value="1"/>
</dbReference>
<dbReference type="FunFam" id="3.40.50.720:FF:000047">
    <property type="entry name" value="NADP-dependent L-serine/L-allo-threonine dehydrogenase"/>
    <property type="match status" value="1"/>
</dbReference>
<accession>A0A917ZSG4</accession>
<dbReference type="InterPro" id="IPR036291">
    <property type="entry name" value="NAD(P)-bd_dom_sf"/>
</dbReference>
<dbReference type="AlphaFoldDB" id="A0A917ZSG4"/>
<dbReference type="GO" id="GO:0016020">
    <property type="term" value="C:membrane"/>
    <property type="evidence" value="ECO:0007669"/>
    <property type="project" value="TreeGrafter"/>
</dbReference>
<evidence type="ECO:0000313" key="4">
    <source>
        <dbReference type="EMBL" id="GGO89638.1"/>
    </source>
</evidence>
<dbReference type="GO" id="GO:0016616">
    <property type="term" value="F:oxidoreductase activity, acting on the CH-OH group of donors, NAD or NADP as acceptor"/>
    <property type="evidence" value="ECO:0007669"/>
    <property type="project" value="UniProtKB-ARBA"/>
</dbReference>
<evidence type="ECO:0000313" key="5">
    <source>
        <dbReference type="Proteomes" id="UP000641932"/>
    </source>
</evidence>
<dbReference type="PANTHER" id="PTHR44196">
    <property type="entry name" value="DEHYDROGENASE/REDUCTASE SDR FAMILY MEMBER 7B"/>
    <property type="match status" value="1"/>
</dbReference>
<dbReference type="Proteomes" id="UP000641932">
    <property type="component" value="Unassembled WGS sequence"/>
</dbReference>
<dbReference type="SUPFAM" id="SSF51735">
    <property type="entry name" value="NAD(P)-binding Rossmann-fold domains"/>
    <property type="match status" value="1"/>
</dbReference>
<evidence type="ECO:0000256" key="3">
    <source>
        <dbReference type="RuleBase" id="RU000363"/>
    </source>
</evidence>
<dbReference type="InterPro" id="IPR020904">
    <property type="entry name" value="Sc_DH/Rdtase_CS"/>
</dbReference>
<sequence length="255" mass="26897">MIDTNLTGRTALVTGASSGIGAATARLLAEHGARVALWARRADRLDELAGKINAAGGQAASFAVDVADPAAVDEGARRVGEAFGAVDLVVANAGVMLPHPIEEGHADEWKSMIDVNVTGLLATVRAFLPQLVEAAADGDRAADLFTVSSIAAHMTFPNYAVYCATKAAVTSLAANLRTELGPKDVRVTNVEPGLVTTELREHVTADGGLRDELYTWFETMNALVPDDIAELIAFTASRPKHVNYRQLVALPTRQA</sequence>
<dbReference type="RefSeq" id="WP_189132460.1">
    <property type="nucleotide sequence ID" value="NZ_BMMS01000013.1"/>
</dbReference>
<dbReference type="Gene3D" id="3.40.50.720">
    <property type="entry name" value="NAD(P)-binding Rossmann-like Domain"/>
    <property type="match status" value="1"/>
</dbReference>
<evidence type="ECO:0000256" key="1">
    <source>
        <dbReference type="ARBA" id="ARBA00006484"/>
    </source>
</evidence>
<proteinExistence type="inferred from homology"/>
<evidence type="ECO:0000256" key="2">
    <source>
        <dbReference type="ARBA" id="ARBA00023002"/>
    </source>
</evidence>
<keyword evidence="5" id="KW-1185">Reference proteome</keyword>